<dbReference type="GO" id="GO:0006310">
    <property type="term" value="P:DNA recombination"/>
    <property type="evidence" value="ECO:0007669"/>
    <property type="project" value="UniProtKB-KW"/>
</dbReference>
<organism evidence="3">
    <name type="scientific">mine drainage metagenome</name>
    <dbReference type="NCBI Taxonomy" id="410659"/>
    <lineage>
        <taxon>unclassified sequences</taxon>
        <taxon>metagenomes</taxon>
        <taxon>ecological metagenomes</taxon>
    </lineage>
</organism>
<dbReference type="GO" id="GO:0015074">
    <property type="term" value="P:DNA integration"/>
    <property type="evidence" value="ECO:0007669"/>
    <property type="project" value="InterPro"/>
</dbReference>
<dbReference type="InterPro" id="IPR011010">
    <property type="entry name" value="DNA_brk_join_enz"/>
</dbReference>
<proteinExistence type="predicted"/>
<dbReference type="Pfam" id="PF00589">
    <property type="entry name" value="Phage_integrase"/>
    <property type="match status" value="1"/>
</dbReference>
<dbReference type="EMBL" id="AUZZ01005665">
    <property type="protein sequence ID" value="EQD48729.1"/>
    <property type="molecule type" value="Genomic_DNA"/>
</dbReference>
<dbReference type="PANTHER" id="PTHR30349">
    <property type="entry name" value="PHAGE INTEGRASE-RELATED"/>
    <property type="match status" value="1"/>
</dbReference>
<feature type="non-terminal residue" evidence="3">
    <location>
        <position position="1"/>
    </location>
</feature>
<protein>
    <submittedName>
        <fullName evidence="3">Integrase/recombinase</fullName>
    </submittedName>
</protein>
<reference evidence="3" key="1">
    <citation type="submission" date="2013-08" db="EMBL/GenBank/DDBJ databases">
        <authorList>
            <person name="Mendez C."/>
            <person name="Richter M."/>
            <person name="Ferrer M."/>
            <person name="Sanchez J."/>
        </authorList>
    </citation>
    <scope>NUCLEOTIDE SEQUENCE</scope>
</reference>
<accession>T1B6V7</accession>
<dbReference type="Gene3D" id="1.10.443.10">
    <property type="entry name" value="Intergrase catalytic core"/>
    <property type="match status" value="1"/>
</dbReference>
<dbReference type="InterPro" id="IPR002104">
    <property type="entry name" value="Integrase_catalytic"/>
</dbReference>
<dbReference type="GO" id="GO:0003677">
    <property type="term" value="F:DNA binding"/>
    <property type="evidence" value="ECO:0007669"/>
    <property type="project" value="InterPro"/>
</dbReference>
<feature type="domain" description="Tyr recombinase" evidence="2">
    <location>
        <begin position="43"/>
        <end position="188"/>
    </location>
</feature>
<sequence length="188" mass="21302">GRRHTQLTVTALRSFLRFLHQRGKTKTDLAGALLGVADWRLSDIPKFLPPEEVERVLKSCDRSTPSGQRDYAILLLLARLGLRGGEVLAMTLEDLDWERGEVLVRGKGQRFERLPLPQEVGKALVHYLRHVRPTCSTRKVFIRLKAPWHALRLSAICCVVRRALKRAGLSPAFKGAHLFRHSLATQML</sequence>
<dbReference type="AlphaFoldDB" id="T1B6V7"/>
<name>T1B6V7_9ZZZZ</name>
<evidence type="ECO:0000256" key="1">
    <source>
        <dbReference type="ARBA" id="ARBA00023172"/>
    </source>
</evidence>
<feature type="non-terminal residue" evidence="3">
    <location>
        <position position="188"/>
    </location>
</feature>
<dbReference type="SUPFAM" id="SSF56349">
    <property type="entry name" value="DNA breaking-rejoining enzymes"/>
    <property type="match status" value="1"/>
</dbReference>
<keyword evidence="1" id="KW-0233">DNA recombination</keyword>
<reference evidence="3" key="2">
    <citation type="journal article" date="2014" name="ISME J.">
        <title>Microbial stratification in low pH oxic and suboxic macroscopic growths along an acid mine drainage.</title>
        <authorList>
            <person name="Mendez-Garcia C."/>
            <person name="Mesa V."/>
            <person name="Sprenger R.R."/>
            <person name="Richter M."/>
            <person name="Diez M.S."/>
            <person name="Solano J."/>
            <person name="Bargiela R."/>
            <person name="Golyshina O.V."/>
            <person name="Manteca A."/>
            <person name="Ramos J.L."/>
            <person name="Gallego J.R."/>
            <person name="Llorente I."/>
            <person name="Martins Dos Santos V.A."/>
            <person name="Jensen O.N."/>
            <person name="Pelaez A.I."/>
            <person name="Sanchez J."/>
            <person name="Ferrer M."/>
        </authorList>
    </citation>
    <scope>NUCLEOTIDE SEQUENCE</scope>
</reference>
<gene>
    <name evidence="3" type="ORF">B2A_07877</name>
</gene>
<evidence type="ECO:0000313" key="3">
    <source>
        <dbReference type="EMBL" id="EQD48729.1"/>
    </source>
</evidence>
<dbReference type="PROSITE" id="PS51898">
    <property type="entry name" value="TYR_RECOMBINASE"/>
    <property type="match status" value="1"/>
</dbReference>
<dbReference type="InterPro" id="IPR050090">
    <property type="entry name" value="Tyrosine_recombinase_XerCD"/>
</dbReference>
<dbReference type="PANTHER" id="PTHR30349:SF90">
    <property type="entry name" value="TYROSINE RECOMBINASE XERD"/>
    <property type="match status" value="1"/>
</dbReference>
<evidence type="ECO:0000259" key="2">
    <source>
        <dbReference type="PROSITE" id="PS51898"/>
    </source>
</evidence>
<comment type="caution">
    <text evidence="3">The sequence shown here is derived from an EMBL/GenBank/DDBJ whole genome shotgun (WGS) entry which is preliminary data.</text>
</comment>
<dbReference type="InterPro" id="IPR013762">
    <property type="entry name" value="Integrase-like_cat_sf"/>
</dbReference>